<gene>
    <name evidence="1" type="ORF">CCAX7_35590</name>
</gene>
<dbReference type="InterPro" id="IPR036388">
    <property type="entry name" value="WH-like_DNA-bd_sf"/>
</dbReference>
<name>A0A402D633_9BACT</name>
<dbReference type="Proteomes" id="UP000287394">
    <property type="component" value="Chromosome"/>
</dbReference>
<dbReference type="AlphaFoldDB" id="A0A402D633"/>
<reference evidence="1 2" key="1">
    <citation type="journal article" date="2019" name="Int. J. Syst. Evol. Microbiol.">
        <title>Capsulimonas corticalis gen. nov., sp. nov., an aerobic capsulated bacterium, of a novel bacterial order, Capsulimonadales ord. nov., of the class Armatimonadia of the phylum Armatimonadetes.</title>
        <authorList>
            <person name="Li J."/>
            <person name="Kudo C."/>
            <person name="Tonouchi A."/>
        </authorList>
    </citation>
    <scope>NUCLEOTIDE SEQUENCE [LARGE SCALE GENOMIC DNA]</scope>
    <source>
        <strain evidence="1 2">AX-7</strain>
    </source>
</reference>
<sequence>MPIALYDGLIDATRAECLVALTVVRATLGWTSGLPGRRRVHACLSHQELKRRTGIRSSTTISRAIDGLVRSGMLETLNRDGVILPTPEARRRDHRALTFRVPRHIAETNKPVDNRVEKSKRSVVFGRSDCAISSQRAGKEDNKT</sequence>
<proteinExistence type="predicted"/>
<evidence type="ECO:0000313" key="2">
    <source>
        <dbReference type="Proteomes" id="UP000287394"/>
    </source>
</evidence>
<protein>
    <submittedName>
        <fullName evidence="1">Uncharacterized protein</fullName>
    </submittedName>
</protein>
<dbReference type="Gene3D" id="1.10.10.10">
    <property type="entry name" value="Winged helix-like DNA-binding domain superfamily/Winged helix DNA-binding domain"/>
    <property type="match status" value="1"/>
</dbReference>
<accession>A0A402D633</accession>
<keyword evidence="2" id="KW-1185">Reference proteome</keyword>
<evidence type="ECO:0000313" key="1">
    <source>
        <dbReference type="EMBL" id="BDI31508.1"/>
    </source>
</evidence>
<organism evidence="1 2">
    <name type="scientific">Capsulimonas corticalis</name>
    <dbReference type="NCBI Taxonomy" id="2219043"/>
    <lineage>
        <taxon>Bacteria</taxon>
        <taxon>Bacillati</taxon>
        <taxon>Armatimonadota</taxon>
        <taxon>Armatimonadia</taxon>
        <taxon>Capsulimonadales</taxon>
        <taxon>Capsulimonadaceae</taxon>
        <taxon>Capsulimonas</taxon>
    </lineage>
</organism>
<dbReference type="KEGG" id="ccot:CCAX7_35590"/>
<dbReference type="EMBL" id="AP025739">
    <property type="protein sequence ID" value="BDI31508.1"/>
    <property type="molecule type" value="Genomic_DNA"/>
</dbReference>